<evidence type="ECO:0000256" key="1">
    <source>
        <dbReference type="SAM" id="SignalP"/>
    </source>
</evidence>
<keyword evidence="3" id="KW-1185">Reference proteome</keyword>
<dbReference type="RefSeq" id="WP_138095387.1">
    <property type="nucleotide sequence ID" value="NZ_CP040428.1"/>
</dbReference>
<evidence type="ECO:0000313" key="3">
    <source>
        <dbReference type="Proteomes" id="UP000302163"/>
    </source>
</evidence>
<dbReference type="Proteomes" id="UP000302163">
    <property type="component" value="Chromosome"/>
</dbReference>
<gene>
    <name evidence="2" type="ORF">FEM41_07495</name>
</gene>
<proteinExistence type="predicted"/>
<dbReference type="KEGG" id="izh:FEM41_07495"/>
<feature type="chain" id="PRO_5020343573" evidence="1">
    <location>
        <begin position="27"/>
        <end position="103"/>
    </location>
</feature>
<organism evidence="2 3">
    <name type="scientific">Jejubacter calystegiae</name>
    <dbReference type="NCBI Taxonomy" id="2579935"/>
    <lineage>
        <taxon>Bacteria</taxon>
        <taxon>Pseudomonadati</taxon>
        <taxon>Pseudomonadota</taxon>
        <taxon>Gammaproteobacteria</taxon>
        <taxon>Enterobacterales</taxon>
        <taxon>Enterobacteriaceae</taxon>
        <taxon>Jejubacter</taxon>
    </lineage>
</organism>
<keyword evidence="1" id="KW-0732">Signal</keyword>
<dbReference type="EMBL" id="CP040428">
    <property type="protein sequence ID" value="QCT19504.1"/>
    <property type="molecule type" value="Genomic_DNA"/>
</dbReference>
<dbReference type="AlphaFoldDB" id="A0A4P8YIS5"/>
<feature type="signal peptide" evidence="1">
    <location>
        <begin position="1"/>
        <end position="26"/>
    </location>
</feature>
<sequence>MMVDKFKKMFSMFILFIVSVSFSAAANIGSGQISFRGYIVDNAAAAVKKCLSEAIHQGISQRCSGEQGTTVRSTVNHIMVATIDRQGESREQVKVRKVLLNFD</sequence>
<evidence type="ECO:0000313" key="2">
    <source>
        <dbReference type="EMBL" id="QCT19504.1"/>
    </source>
</evidence>
<name>A0A4P8YIS5_9ENTR</name>
<accession>A0A4P8YIS5</accession>
<reference evidence="2 3" key="1">
    <citation type="submission" date="2019-05" db="EMBL/GenBank/DDBJ databases">
        <title>Complete genome sequence of Izhakiella calystegiae KSNA2, an endophyte isolated from beach morning glory (Calystegia soldanella).</title>
        <authorList>
            <person name="Jiang L."/>
            <person name="Jeong J.C."/>
            <person name="Kim C.Y."/>
            <person name="Kim D.H."/>
            <person name="Kim S.W."/>
            <person name="Lee j."/>
        </authorList>
    </citation>
    <scope>NUCLEOTIDE SEQUENCE [LARGE SCALE GENOMIC DNA]</scope>
    <source>
        <strain evidence="2 3">KSNA2</strain>
    </source>
</reference>
<protein>
    <submittedName>
        <fullName evidence="2">Uncharacterized protein</fullName>
    </submittedName>
</protein>